<sequence length="60" mass="7012">MRSSKRHLLVISQHPPALLLELSIYQLLGWLSVATVLYPLLPHRGRWPGAITRSRFHWEI</sequence>
<dbReference type="EMBL" id="GGEC01078855">
    <property type="protein sequence ID" value="MBX59339.1"/>
    <property type="molecule type" value="Transcribed_RNA"/>
</dbReference>
<evidence type="ECO:0000313" key="1">
    <source>
        <dbReference type="EMBL" id="MBX59339.1"/>
    </source>
</evidence>
<protein>
    <submittedName>
        <fullName evidence="1">Uncharacterized protein</fullName>
    </submittedName>
</protein>
<reference evidence="1" key="1">
    <citation type="submission" date="2018-02" db="EMBL/GenBank/DDBJ databases">
        <title>Rhizophora mucronata_Transcriptome.</title>
        <authorList>
            <person name="Meera S.P."/>
            <person name="Sreeshan A."/>
            <person name="Augustine A."/>
        </authorList>
    </citation>
    <scope>NUCLEOTIDE SEQUENCE</scope>
    <source>
        <tissue evidence="1">Leaf</tissue>
    </source>
</reference>
<name>A0A2P2PXG8_RHIMU</name>
<accession>A0A2P2PXG8</accession>
<organism evidence="1">
    <name type="scientific">Rhizophora mucronata</name>
    <name type="common">Asiatic mangrove</name>
    <dbReference type="NCBI Taxonomy" id="61149"/>
    <lineage>
        <taxon>Eukaryota</taxon>
        <taxon>Viridiplantae</taxon>
        <taxon>Streptophyta</taxon>
        <taxon>Embryophyta</taxon>
        <taxon>Tracheophyta</taxon>
        <taxon>Spermatophyta</taxon>
        <taxon>Magnoliopsida</taxon>
        <taxon>eudicotyledons</taxon>
        <taxon>Gunneridae</taxon>
        <taxon>Pentapetalae</taxon>
        <taxon>rosids</taxon>
        <taxon>fabids</taxon>
        <taxon>Malpighiales</taxon>
        <taxon>Rhizophoraceae</taxon>
        <taxon>Rhizophora</taxon>
    </lineage>
</organism>
<dbReference type="AlphaFoldDB" id="A0A2P2PXG8"/>
<proteinExistence type="predicted"/>